<dbReference type="SUPFAM" id="SSF57850">
    <property type="entry name" value="RING/U-box"/>
    <property type="match status" value="1"/>
</dbReference>
<evidence type="ECO:0000259" key="10">
    <source>
        <dbReference type="PROSITE" id="PS51698"/>
    </source>
</evidence>
<evidence type="ECO:0000313" key="11">
    <source>
        <dbReference type="EMBL" id="GAV82584.1"/>
    </source>
</evidence>
<evidence type="ECO:0000313" key="12">
    <source>
        <dbReference type="Proteomes" id="UP000187406"/>
    </source>
</evidence>
<comment type="caution">
    <text evidence="11">The sequence shown here is derived from an EMBL/GenBank/DDBJ whole genome shotgun (WGS) entry which is preliminary data.</text>
</comment>
<dbReference type="Pfam" id="PF04564">
    <property type="entry name" value="U-box"/>
    <property type="match status" value="1"/>
</dbReference>
<feature type="repeat" description="ARM" evidence="7">
    <location>
        <begin position="452"/>
        <end position="482"/>
    </location>
</feature>
<dbReference type="InterPro" id="IPR052608">
    <property type="entry name" value="U-box_domain_protein"/>
</dbReference>
<feature type="coiled-coil region" evidence="8">
    <location>
        <begin position="199"/>
        <end position="229"/>
    </location>
</feature>
<dbReference type="SMART" id="SM00504">
    <property type="entry name" value="Ubox"/>
    <property type="match status" value="1"/>
</dbReference>
<evidence type="ECO:0000256" key="4">
    <source>
        <dbReference type="ARBA" id="ARBA00022679"/>
    </source>
</evidence>
<dbReference type="InterPro" id="IPR003613">
    <property type="entry name" value="Ubox_domain"/>
</dbReference>
<keyword evidence="6" id="KW-0862">Zinc</keyword>
<dbReference type="InterPro" id="IPR001841">
    <property type="entry name" value="Znf_RING"/>
</dbReference>
<comment type="pathway">
    <text evidence="2">Protein modification; protein ubiquitination.</text>
</comment>
<dbReference type="OrthoDB" id="26899at2759"/>
<protein>
    <recommendedName>
        <fullName evidence="3">RING-type E3 ubiquitin transferase</fullName>
        <ecNumber evidence="3">2.3.2.27</ecNumber>
    </recommendedName>
</protein>
<evidence type="ECO:0000256" key="6">
    <source>
        <dbReference type="PROSITE-ProRule" id="PRU00175"/>
    </source>
</evidence>
<evidence type="ECO:0000256" key="2">
    <source>
        <dbReference type="ARBA" id="ARBA00004906"/>
    </source>
</evidence>
<dbReference type="Proteomes" id="UP000187406">
    <property type="component" value="Unassembled WGS sequence"/>
</dbReference>
<dbReference type="InParanoid" id="A0A1Q3CQR2"/>
<accession>A0A1Q3CQR2</accession>
<keyword evidence="4" id="KW-0808">Transferase</keyword>
<dbReference type="Gene3D" id="3.30.40.10">
    <property type="entry name" value="Zinc/RING finger domain, C3HC4 (zinc finger)"/>
    <property type="match status" value="1"/>
</dbReference>
<gene>
    <name evidence="11" type="ORF">CFOL_v3_26035</name>
</gene>
<dbReference type="STRING" id="3775.A0A1Q3CQR2"/>
<dbReference type="InterPro" id="IPR011989">
    <property type="entry name" value="ARM-like"/>
</dbReference>
<organism evidence="11 12">
    <name type="scientific">Cephalotus follicularis</name>
    <name type="common">Albany pitcher plant</name>
    <dbReference type="NCBI Taxonomy" id="3775"/>
    <lineage>
        <taxon>Eukaryota</taxon>
        <taxon>Viridiplantae</taxon>
        <taxon>Streptophyta</taxon>
        <taxon>Embryophyta</taxon>
        <taxon>Tracheophyta</taxon>
        <taxon>Spermatophyta</taxon>
        <taxon>Magnoliopsida</taxon>
        <taxon>eudicotyledons</taxon>
        <taxon>Gunneridae</taxon>
        <taxon>Pentapetalae</taxon>
        <taxon>rosids</taxon>
        <taxon>fabids</taxon>
        <taxon>Oxalidales</taxon>
        <taxon>Cephalotaceae</taxon>
        <taxon>Cephalotus</taxon>
    </lineage>
</organism>
<evidence type="ECO:0000256" key="1">
    <source>
        <dbReference type="ARBA" id="ARBA00000900"/>
    </source>
</evidence>
<dbReference type="InterPro" id="IPR000225">
    <property type="entry name" value="Armadillo"/>
</dbReference>
<feature type="domain" description="U-box" evidence="10">
    <location>
        <begin position="254"/>
        <end position="328"/>
    </location>
</feature>
<keyword evidence="12" id="KW-1185">Reference proteome</keyword>
<evidence type="ECO:0000259" key="9">
    <source>
        <dbReference type="PROSITE" id="PS50089"/>
    </source>
</evidence>
<dbReference type="PROSITE" id="PS51698">
    <property type="entry name" value="U_BOX"/>
    <property type="match status" value="1"/>
</dbReference>
<evidence type="ECO:0000256" key="7">
    <source>
        <dbReference type="PROSITE-ProRule" id="PRU00259"/>
    </source>
</evidence>
<dbReference type="PANTHER" id="PTHR45958:SF11">
    <property type="entry name" value="RING-TYPE E3 UBIQUITIN TRANSFERASE"/>
    <property type="match status" value="1"/>
</dbReference>
<name>A0A1Q3CQR2_CEPFO</name>
<dbReference type="SUPFAM" id="SSF48371">
    <property type="entry name" value="ARM repeat"/>
    <property type="match status" value="2"/>
</dbReference>
<dbReference type="InterPro" id="IPR016024">
    <property type="entry name" value="ARM-type_fold"/>
</dbReference>
<comment type="catalytic activity">
    <reaction evidence="1">
        <text>S-ubiquitinyl-[E2 ubiquitin-conjugating enzyme]-L-cysteine + [acceptor protein]-L-lysine = [E2 ubiquitin-conjugating enzyme]-L-cysteine + N(6)-ubiquitinyl-[acceptor protein]-L-lysine.</text>
        <dbReference type="EC" id="2.3.2.27"/>
    </reaction>
</comment>
<feature type="domain" description="RING-type" evidence="9">
    <location>
        <begin position="261"/>
        <end position="300"/>
    </location>
</feature>
<dbReference type="PROSITE" id="PS50176">
    <property type="entry name" value="ARM_REPEAT"/>
    <property type="match status" value="1"/>
</dbReference>
<evidence type="ECO:0000256" key="8">
    <source>
        <dbReference type="SAM" id="Coils"/>
    </source>
</evidence>
<keyword evidence="6" id="KW-0863">Zinc-finger</keyword>
<keyword evidence="8" id="KW-0175">Coiled coil</keyword>
<dbReference type="PANTHER" id="PTHR45958">
    <property type="entry name" value="RING-TYPE E3 UBIQUITIN TRANSFERASE"/>
    <property type="match status" value="1"/>
</dbReference>
<dbReference type="SMART" id="SM00185">
    <property type="entry name" value="ARM"/>
    <property type="match status" value="4"/>
</dbReference>
<dbReference type="PROSITE" id="PS50089">
    <property type="entry name" value="ZF_RING_2"/>
    <property type="match status" value="1"/>
</dbReference>
<dbReference type="GO" id="GO:0008270">
    <property type="term" value="F:zinc ion binding"/>
    <property type="evidence" value="ECO:0007669"/>
    <property type="project" value="UniProtKB-KW"/>
</dbReference>
<reference evidence="12" key="1">
    <citation type="submission" date="2016-04" db="EMBL/GenBank/DDBJ databases">
        <title>Cephalotus genome sequencing.</title>
        <authorList>
            <person name="Fukushima K."/>
            <person name="Hasebe M."/>
            <person name="Fang X."/>
        </authorList>
    </citation>
    <scope>NUCLEOTIDE SEQUENCE [LARGE SCALE GENOMIC DNA]</scope>
    <source>
        <strain evidence="12">cv. St1</strain>
    </source>
</reference>
<dbReference type="AlphaFoldDB" id="A0A1Q3CQR2"/>
<proteinExistence type="predicted"/>
<keyword evidence="5" id="KW-0677">Repeat</keyword>
<dbReference type="EMBL" id="BDDD01002674">
    <property type="protein sequence ID" value="GAV82584.1"/>
    <property type="molecule type" value="Genomic_DNA"/>
</dbReference>
<dbReference type="EC" id="2.3.2.27" evidence="3"/>
<dbReference type="GO" id="GO:0016567">
    <property type="term" value="P:protein ubiquitination"/>
    <property type="evidence" value="ECO:0007669"/>
    <property type="project" value="UniProtKB-UniPathway"/>
</dbReference>
<keyword evidence="6" id="KW-0479">Metal-binding</keyword>
<dbReference type="InterPro" id="IPR013083">
    <property type="entry name" value="Znf_RING/FYVE/PHD"/>
</dbReference>
<evidence type="ECO:0000256" key="5">
    <source>
        <dbReference type="ARBA" id="ARBA00022737"/>
    </source>
</evidence>
<dbReference type="UniPathway" id="UPA00143"/>
<dbReference type="Gene3D" id="1.25.10.10">
    <property type="entry name" value="Leucine-rich Repeat Variant"/>
    <property type="match status" value="3"/>
</dbReference>
<evidence type="ECO:0000256" key="3">
    <source>
        <dbReference type="ARBA" id="ARBA00012483"/>
    </source>
</evidence>
<sequence>MDMNIGIKVVGIAMLQELWNKVALQAVELVSETRDVVLEKDSFQEFSRNIGELNTLFQALDWRKVEAAMGSERTKVALETLSSQLRIAREIIKDYKPSSRLRLLLHSHKVLLQMKNVAREIATAISSFQWVIIDMGMNFKTMTDQVINTLRSMEFQSAVATETIAKKIESLISQNDRNRENSIKLLQIIAEVVGGSANASMIQNELTLLKQEKEEMESQKKHAEALQLSQLIQLLYSTEIATMPQNEEASHQAYPIESFICPLCNEMMTDPVAIFCGHSFERVAVLEYFKRGYKNCPTCRLEIPSLELTPNVNLRNSIEEWKQRDMDLKFQAAIHEINSDDYCRQNKALGDMQDFMESSQYAVKVSEEGLIPKFVEFLRDSRLNTKAAVKCLYYLAKYCDGHKLQEDIVEAGAVRCIVKNFYKGKPEPDALAILLELSKRETLGEKIGNTKDCIPLLVSLLSNDNNEIAQKALNVLQNLSSNTHFAVKMAEAGHFQPFVTCFNLVHQSLCAGQQEARASMAAAFTKMQLRENSMKDLKDKQFIQFLIRMLSSNSPACKSACLKCIKKLIAYPEMVELFLSDRVTIPNLLGLISFIRSDPLLKQEAAEILALLIGACQHPQFQMYQGLQELQSRHNVNLFLQLMVSSDPQTKIQFLHLLLELSYKSQKAQSLIRSNEDAIAHLFSSLDGDQHAVRRWSMKLIHSVSEGNPAEVALRPSLGKEAAINTLAAILTSSPDIEERSTAAGIISQLPKDDIIIEEILRKSEVLKAIHEVICSTADEYDGIRVPANIDTSLLENALAILLHFTEPTKPDLQWQVGKLELYTSLVRVLSKGSSLAKQRTAIALAQLSERTSLSVSDTTATANRRKNRTPLVHIMKLLPNISCCFSASSENEILCSVHGAACSPRDTFCLIKVDAVRPLVRNLSETESGVVEASLMALETLLTDNSTISDATAAIVDSQGVVAILQVLDKGTLPAKTKALDLFQKMIKHTQIAGILFQRSESILIQLLHDDALRKKAALVLRNMNTIPEQSSYF</sequence>
<dbReference type="GO" id="GO:0061630">
    <property type="term" value="F:ubiquitin protein ligase activity"/>
    <property type="evidence" value="ECO:0007669"/>
    <property type="project" value="UniProtKB-EC"/>
</dbReference>